<evidence type="ECO:0000313" key="3">
    <source>
        <dbReference type="EMBL" id="GAA5495991.1"/>
    </source>
</evidence>
<accession>A0ABP9UZX3</accession>
<feature type="region of interest" description="Disordered" evidence="1">
    <location>
        <begin position="188"/>
        <end position="234"/>
    </location>
</feature>
<evidence type="ECO:0000313" key="4">
    <source>
        <dbReference type="Proteomes" id="UP001424741"/>
    </source>
</evidence>
<evidence type="ECO:0000256" key="1">
    <source>
        <dbReference type="SAM" id="MobiDB-lite"/>
    </source>
</evidence>
<evidence type="ECO:0000256" key="2">
    <source>
        <dbReference type="SAM" id="SignalP"/>
    </source>
</evidence>
<dbReference type="RefSeq" id="WP_346188722.1">
    <property type="nucleotide sequence ID" value="NZ_BAABRL010000006.1"/>
</dbReference>
<protein>
    <submittedName>
        <fullName evidence="3">Uncharacterized protein</fullName>
    </submittedName>
</protein>
<gene>
    <name evidence="3" type="ORF">Rhal01_02172</name>
</gene>
<dbReference type="Proteomes" id="UP001424741">
    <property type="component" value="Unassembled WGS sequence"/>
</dbReference>
<feature type="compositionally biased region" description="Basic and acidic residues" evidence="1">
    <location>
        <begin position="200"/>
        <end position="212"/>
    </location>
</feature>
<feature type="compositionally biased region" description="Basic and acidic residues" evidence="1">
    <location>
        <begin position="221"/>
        <end position="234"/>
    </location>
</feature>
<sequence length="234" mass="26347">MRKTVYLLLALGALAQSALAECIEFRRFRIEHGEKLAPADYLKKNYKQLQNALELGYLGTDTAVITPIQKDKIDFTNTVPFKHPAAYDDKLQASKLAKRHLGTAVTAYITRKDKEFHFDGMYYHASRMHDTVIATKDEHLALIPKIKELKIRLDLTLNPDKPEWIITPMPNTPAHPATYLALKYHKATPTPEASKAPPAQKKDLPAKAEKKVKTPKQPAPESKEAAKSKPESKK</sequence>
<organism evidence="3 4">
    <name type="scientific">Rubritalea halochordaticola</name>
    <dbReference type="NCBI Taxonomy" id="714537"/>
    <lineage>
        <taxon>Bacteria</taxon>
        <taxon>Pseudomonadati</taxon>
        <taxon>Verrucomicrobiota</taxon>
        <taxon>Verrucomicrobiia</taxon>
        <taxon>Verrucomicrobiales</taxon>
        <taxon>Rubritaleaceae</taxon>
        <taxon>Rubritalea</taxon>
    </lineage>
</organism>
<name>A0ABP9UZX3_9BACT</name>
<reference evidence="3 4" key="1">
    <citation type="submission" date="2024-02" db="EMBL/GenBank/DDBJ databases">
        <title>Rubritalea halochordaticola NBRC 107102.</title>
        <authorList>
            <person name="Ichikawa N."/>
            <person name="Katano-Makiyama Y."/>
            <person name="Hidaka K."/>
        </authorList>
    </citation>
    <scope>NUCLEOTIDE SEQUENCE [LARGE SCALE GENOMIC DNA]</scope>
    <source>
        <strain evidence="3 4">NBRC 107102</strain>
    </source>
</reference>
<proteinExistence type="predicted"/>
<keyword evidence="4" id="KW-1185">Reference proteome</keyword>
<feature type="chain" id="PRO_5046535460" evidence="2">
    <location>
        <begin position="21"/>
        <end position="234"/>
    </location>
</feature>
<comment type="caution">
    <text evidence="3">The sequence shown here is derived from an EMBL/GenBank/DDBJ whole genome shotgun (WGS) entry which is preliminary data.</text>
</comment>
<keyword evidence="2" id="KW-0732">Signal</keyword>
<dbReference type="EMBL" id="BAABRL010000006">
    <property type="protein sequence ID" value="GAA5495991.1"/>
    <property type="molecule type" value="Genomic_DNA"/>
</dbReference>
<feature type="signal peptide" evidence="2">
    <location>
        <begin position="1"/>
        <end position="20"/>
    </location>
</feature>